<accession>A0AAD7LAB0</accession>
<evidence type="ECO:0000313" key="3">
    <source>
        <dbReference type="Proteomes" id="UP001163823"/>
    </source>
</evidence>
<name>A0AAD7LAB0_QUISA</name>
<comment type="caution">
    <text evidence="2">The sequence shown here is derived from an EMBL/GenBank/DDBJ whole genome shotgun (WGS) entry which is preliminary data.</text>
</comment>
<evidence type="ECO:0000256" key="1">
    <source>
        <dbReference type="SAM" id="Coils"/>
    </source>
</evidence>
<dbReference type="KEGG" id="qsa:O6P43_025663"/>
<sequence>MKLRWQNASELERLRNLVKELEEREVKLEGELLEYYGLKRGRNCKKRLDMEFLPGRSLRWPGTKSRSFKGRFS</sequence>
<feature type="coiled-coil region" evidence="1">
    <location>
        <begin position="4"/>
        <end position="31"/>
    </location>
</feature>
<dbReference type="AlphaFoldDB" id="A0AAD7LAB0"/>
<evidence type="ECO:0000313" key="2">
    <source>
        <dbReference type="EMBL" id="KAJ7954047.1"/>
    </source>
</evidence>
<organism evidence="2 3">
    <name type="scientific">Quillaja saponaria</name>
    <name type="common">Soap bark tree</name>
    <dbReference type="NCBI Taxonomy" id="32244"/>
    <lineage>
        <taxon>Eukaryota</taxon>
        <taxon>Viridiplantae</taxon>
        <taxon>Streptophyta</taxon>
        <taxon>Embryophyta</taxon>
        <taxon>Tracheophyta</taxon>
        <taxon>Spermatophyta</taxon>
        <taxon>Magnoliopsida</taxon>
        <taxon>eudicotyledons</taxon>
        <taxon>Gunneridae</taxon>
        <taxon>Pentapetalae</taxon>
        <taxon>rosids</taxon>
        <taxon>fabids</taxon>
        <taxon>Fabales</taxon>
        <taxon>Quillajaceae</taxon>
        <taxon>Quillaja</taxon>
    </lineage>
</organism>
<gene>
    <name evidence="2" type="ORF">O6P43_025663</name>
</gene>
<keyword evidence="3" id="KW-1185">Reference proteome</keyword>
<proteinExistence type="predicted"/>
<protein>
    <submittedName>
        <fullName evidence="2">Protein CHUP1, chloroplastic</fullName>
    </submittedName>
</protein>
<reference evidence="2" key="1">
    <citation type="journal article" date="2023" name="Science">
        <title>Elucidation of the pathway for biosynthesis of saponin adjuvants from the soapbark tree.</title>
        <authorList>
            <person name="Reed J."/>
            <person name="Orme A."/>
            <person name="El-Demerdash A."/>
            <person name="Owen C."/>
            <person name="Martin L.B.B."/>
            <person name="Misra R.C."/>
            <person name="Kikuchi S."/>
            <person name="Rejzek M."/>
            <person name="Martin A.C."/>
            <person name="Harkess A."/>
            <person name="Leebens-Mack J."/>
            <person name="Louveau T."/>
            <person name="Stephenson M.J."/>
            <person name="Osbourn A."/>
        </authorList>
    </citation>
    <scope>NUCLEOTIDE SEQUENCE</scope>
    <source>
        <strain evidence="2">S10</strain>
    </source>
</reference>
<keyword evidence="1" id="KW-0175">Coiled coil</keyword>
<dbReference type="EMBL" id="JARAOO010000010">
    <property type="protein sequence ID" value="KAJ7954047.1"/>
    <property type="molecule type" value="Genomic_DNA"/>
</dbReference>
<dbReference type="Proteomes" id="UP001163823">
    <property type="component" value="Chromosome 10"/>
</dbReference>